<organism evidence="1 2">
    <name type="scientific">Undibacterium luofuense</name>
    <dbReference type="NCBI Taxonomy" id="2828733"/>
    <lineage>
        <taxon>Bacteria</taxon>
        <taxon>Pseudomonadati</taxon>
        <taxon>Pseudomonadota</taxon>
        <taxon>Betaproteobacteria</taxon>
        <taxon>Burkholderiales</taxon>
        <taxon>Oxalobacteraceae</taxon>
        <taxon>Undibacterium</taxon>
    </lineage>
</organism>
<name>A0A941I8T1_9BURK</name>
<dbReference type="RefSeq" id="WP_212689429.1">
    <property type="nucleotide sequence ID" value="NZ_CAXBSD010000225.1"/>
</dbReference>
<dbReference type="Gene3D" id="3.30.530.20">
    <property type="match status" value="1"/>
</dbReference>
<comment type="caution">
    <text evidence="1">The sequence shown here is derived from an EMBL/GenBank/DDBJ whole genome shotgun (WGS) entry which is preliminary data.</text>
</comment>
<dbReference type="EMBL" id="JAGSPN010000019">
    <property type="protein sequence ID" value="MBR7784164.1"/>
    <property type="molecule type" value="Genomic_DNA"/>
</dbReference>
<reference evidence="1" key="1">
    <citation type="submission" date="2021-04" db="EMBL/GenBank/DDBJ databases">
        <title>novel species isolated from subtropical streams in China.</title>
        <authorList>
            <person name="Lu H."/>
        </authorList>
    </citation>
    <scope>NUCLEOTIDE SEQUENCE</scope>
    <source>
        <strain evidence="1">LFS511W</strain>
    </source>
</reference>
<dbReference type="Pfam" id="PF08982">
    <property type="entry name" value="AtaL"/>
    <property type="match status" value="1"/>
</dbReference>
<dbReference type="InterPro" id="IPR023393">
    <property type="entry name" value="START-like_dom_sf"/>
</dbReference>
<dbReference type="InterPro" id="IPR015075">
    <property type="entry name" value="AtaL"/>
</dbReference>
<proteinExistence type="predicted"/>
<dbReference type="SUPFAM" id="SSF55961">
    <property type="entry name" value="Bet v1-like"/>
    <property type="match status" value="1"/>
</dbReference>
<protein>
    <submittedName>
        <fullName evidence="1">DUF1857 family protein</fullName>
    </submittedName>
</protein>
<dbReference type="AlphaFoldDB" id="A0A941I8T1"/>
<keyword evidence="2" id="KW-1185">Reference proteome</keyword>
<gene>
    <name evidence="1" type="ORF">KDM89_18610</name>
</gene>
<dbReference type="Proteomes" id="UP000680067">
    <property type="component" value="Unassembled WGS sequence"/>
</dbReference>
<accession>A0A941I8T1</accession>
<dbReference type="CDD" id="cd08863">
    <property type="entry name" value="SRPBCC_DUF1857"/>
    <property type="match status" value="1"/>
</dbReference>
<sequence>MKFEHLVAINDLSNPAIPVISRAELWRGLVLRAEMPKLFIPYLDDALIEDRTEVSMQRRLRYGELVVTDTVTLTHQQHVHYDVPAQGEIPPSTMRMTIEEPQPLALFVRFVYDDHLPDSDDAEQKMMNDYRRSAYQAADVDTVSQIRQLAESGQLDGHFNG</sequence>
<evidence type="ECO:0000313" key="2">
    <source>
        <dbReference type="Proteomes" id="UP000680067"/>
    </source>
</evidence>
<evidence type="ECO:0000313" key="1">
    <source>
        <dbReference type="EMBL" id="MBR7784164.1"/>
    </source>
</evidence>